<dbReference type="AlphaFoldDB" id="A0A2K3MVZ3"/>
<dbReference type="Proteomes" id="UP000236291">
    <property type="component" value="Unassembled WGS sequence"/>
</dbReference>
<feature type="compositionally biased region" description="Basic and acidic residues" evidence="1">
    <location>
        <begin position="24"/>
        <end position="35"/>
    </location>
</feature>
<protein>
    <submittedName>
        <fullName evidence="2">Uncharacterized protein</fullName>
    </submittedName>
</protein>
<sequence length="64" mass="6927">MNTSINVCDDIWGDVGGESGGGGEGRRYGGNRDWDVVGSEGGDMGGEIEINPQFVQIYEVIWFK</sequence>
<organism evidence="2 3">
    <name type="scientific">Trifolium pratense</name>
    <name type="common">Red clover</name>
    <dbReference type="NCBI Taxonomy" id="57577"/>
    <lineage>
        <taxon>Eukaryota</taxon>
        <taxon>Viridiplantae</taxon>
        <taxon>Streptophyta</taxon>
        <taxon>Embryophyta</taxon>
        <taxon>Tracheophyta</taxon>
        <taxon>Spermatophyta</taxon>
        <taxon>Magnoliopsida</taxon>
        <taxon>eudicotyledons</taxon>
        <taxon>Gunneridae</taxon>
        <taxon>Pentapetalae</taxon>
        <taxon>rosids</taxon>
        <taxon>fabids</taxon>
        <taxon>Fabales</taxon>
        <taxon>Fabaceae</taxon>
        <taxon>Papilionoideae</taxon>
        <taxon>50 kb inversion clade</taxon>
        <taxon>NPAAA clade</taxon>
        <taxon>Hologalegina</taxon>
        <taxon>IRL clade</taxon>
        <taxon>Trifolieae</taxon>
        <taxon>Trifolium</taxon>
    </lineage>
</organism>
<reference evidence="2 3" key="1">
    <citation type="journal article" date="2014" name="Am. J. Bot.">
        <title>Genome assembly and annotation for red clover (Trifolium pratense; Fabaceae).</title>
        <authorList>
            <person name="Istvanek J."/>
            <person name="Jaros M."/>
            <person name="Krenek A."/>
            <person name="Repkova J."/>
        </authorList>
    </citation>
    <scope>NUCLEOTIDE SEQUENCE [LARGE SCALE GENOMIC DNA]</scope>
    <source>
        <strain evidence="3">cv. Tatra</strain>
        <tissue evidence="2">Young leaves</tissue>
    </source>
</reference>
<evidence type="ECO:0000256" key="1">
    <source>
        <dbReference type="SAM" id="MobiDB-lite"/>
    </source>
</evidence>
<accession>A0A2K3MVZ3</accession>
<evidence type="ECO:0000313" key="3">
    <source>
        <dbReference type="Proteomes" id="UP000236291"/>
    </source>
</evidence>
<feature type="region of interest" description="Disordered" evidence="1">
    <location>
        <begin position="16"/>
        <end position="45"/>
    </location>
</feature>
<reference evidence="2 3" key="2">
    <citation type="journal article" date="2017" name="Front. Plant Sci.">
        <title>Gene Classification and Mining of Molecular Markers Useful in Red Clover (Trifolium pratense) Breeding.</title>
        <authorList>
            <person name="Istvanek J."/>
            <person name="Dluhosova J."/>
            <person name="Dluhos P."/>
            <person name="Patkova L."/>
            <person name="Nedelnik J."/>
            <person name="Repkova J."/>
        </authorList>
    </citation>
    <scope>NUCLEOTIDE SEQUENCE [LARGE SCALE GENOMIC DNA]</scope>
    <source>
        <strain evidence="3">cv. Tatra</strain>
        <tissue evidence="2">Young leaves</tissue>
    </source>
</reference>
<comment type="caution">
    <text evidence="2">The sequence shown here is derived from an EMBL/GenBank/DDBJ whole genome shotgun (WGS) entry which is preliminary data.</text>
</comment>
<evidence type="ECO:0000313" key="2">
    <source>
        <dbReference type="EMBL" id="PNX94983.1"/>
    </source>
</evidence>
<gene>
    <name evidence="2" type="ORF">L195_g018165</name>
</gene>
<name>A0A2K3MVZ3_TRIPR</name>
<dbReference type="EMBL" id="ASHM01013009">
    <property type="protein sequence ID" value="PNX94983.1"/>
    <property type="molecule type" value="Genomic_DNA"/>
</dbReference>
<proteinExistence type="predicted"/>